<evidence type="ECO:0008006" key="7">
    <source>
        <dbReference type="Google" id="ProtNLM"/>
    </source>
</evidence>
<evidence type="ECO:0000259" key="3">
    <source>
        <dbReference type="Pfam" id="PF10302"/>
    </source>
</evidence>
<feature type="region of interest" description="Disordered" evidence="1">
    <location>
        <begin position="116"/>
        <end position="148"/>
    </location>
</feature>
<keyword evidence="2" id="KW-1133">Transmembrane helix</keyword>
<accession>A0A6A7C6D9</accession>
<feature type="domain" description="DSC E3 ubiquitin ligase complex subunit 3 C-terminal" evidence="4">
    <location>
        <begin position="145"/>
        <end position="261"/>
    </location>
</feature>
<feature type="domain" description="DSC E3 ubiquitin ligase complex subunit 3 ubiquitin-like" evidence="3">
    <location>
        <begin position="8"/>
        <end position="102"/>
    </location>
</feature>
<organism evidence="5 6">
    <name type="scientific">Piedraia hortae CBS 480.64</name>
    <dbReference type="NCBI Taxonomy" id="1314780"/>
    <lineage>
        <taxon>Eukaryota</taxon>
        <taxon>Fungi</taxon>
        <taxon>Dikarya</taxon>
        <taxon>Ascomycota</taxon>
        <taxon>Pezizomycotina</taxon>
        <taxon>Dothideomycetes</taxon>
        <taxon>Dothideomycetidae</taxon>
        <taxon>Capnodiales</taxon>
        <taxon>Piedraiaceae</taxon>
        <taxon>Piedraia</taxon>
    </lineage>
</organism>
<dbReference type="InterPro" id="IPR019413">
    <property type="entry name" value="Dsc3_ub-like_dom"/>
</dbReference>
<dbReference type="Proteomes" id="UP000799421">
    <property type="component" value="Unassembled WGS sequence"/>
</dbReference>
<evidence type="ECO:0000256" key="2">
    <source>
        <dbReference type="SAM" id="Phobius"/>
    </source>
</evidence>
<feature type="transmembrane region" description="Helical" evidence="2">
    <location>
        <begin position="245"/>
        <end position="263"/>
    </location>
</feature>
<name>A0A6A7C6D9_9PEZI</name>
<dbReference type="Pfam" id="PF13373">
    <property type="entry name" value="Dsc3_C"/>
    <property type="match status" value="1"/>
</dbReference>
<keyword evidence="2" id="KW-0812">Transmembrane</keyword>
<dbReference type="Gene3D" id="3.10.20.90">
    <property type="entry name" value="Phosphatidylinositol 3-kinase Catalytic Subunit, Chain A, domain 1"/>
    <property type="match status" value="1"/>
</dbReference>
<gene>
    <name evidence="5" type="ORF">K470DRAFT_212339</name>
</gene>
<feature type="transmembrane region" description="Helical" evidence="2">
    <location>
        <begin position="215"/>
        <end position="233"/>
    </location>
</feature>
<proteinExistence type="predicted"/>
<dbReference type="GO" id="GO:0005783">
    <property type="term" value="C:endoplasmic reticulum"/>
    <property type="evidence" value="ECO:0007669"/>
    <property type="project" value="TreeGrafter"/>
</dbReference>
<evidence type="ECO:0000313" key="6">
    <source>
        <dbReference type="Proteomes" id="UP000799421"/>
    </source>
</evidence>
<dbReference type="Pfam" id="PF10302">
    <property type="entry name" value="Dsc3_N"/>
    <property type="match status" value="1"/>
</dbReference>
<evidence type="ECO:0000313" key="5">
    <source>
        <dbReference type="EMBL" id="KAF2862807.1"/>
    </source>
</evidence>
<protein>
    <recommendedName>
        <fullName evidence="7">Ubiquitin-like domain-containing protein</fullName>
    </recommendedName>
</protein>
<dbReference type="PANTHER" id="PTHR28049">
    <property type="entry name" value="TRANSMEMBRANE PROTEIN YOR223W"/>
    <property type="match status" value="1"/>
</dbReference>
<dbReference type="GO" id="GO:0044695">
    <property type="term" value="C:Dsc E3 ubiquitin ligase complex"/>
    <property type="evidence" value="ECO:0007669"/>
    <property type="project" value="InterPro"/>
</dbReference>
<sequence>MDEDEAIEVIVRFASSQGDVAIPILSPSTTSVQSLIVTLRHRLSDGENEASSRKLRLIHAGKVLTSTSSISSTFAPISSPSKKQTGKLPQRKIYIHCSVGDTTLTPSELEDEALQAQNADSALREASLDPDTSTAPPAEASNTPRGFDRLLTAGFTPAEVAQLRTQFLAIQAYTHTSDEVPSGNELLALEERWLDRGGGEEGSVDEDPEMGIADMLYGNLIGFVWPLGALVFLREHGVWSRRRQVNLLAGVLVNLTFGLVRALM</sequence>
<dbReference type="AlphaFoldDB" id="A0A6A7C6D9"/>
<dbReference type="InterPro" id="IPR025390">
    <property type="entry name" value="Dsc3_C"/>
</dbReference>
<evidence type="ECO:0000256" key="1">
    <source>
        <dbReference type="SAM" id="MobiDB-lite"/>
    </source>
</evidence>
<dbReference type="EMBL" id="MU005964">
    <property type="protein sequence ID" value="KAF2862807.1"/>
    <property type="molecule type" value="Genomic_DNA"/>
</dbReference>
<reference evidence="5" key="1">
    <citation type="journal article" date="2020" name="Stud. Mycol.">
        <title>101 Dothideomycetes genomes: a test case for predicting lifestyles and emergence of pathogens.</title>
        <authorList>
            <person name="Haridas S."/>
            <person name="Albert R."/>
            <person name="Binder M."/>
            <person name="Bloem J."/>
            <person name="Labutti K."/>
            <person name="Salamov A."/>
            <person name="Andreopoulos B."/>
            <person name="Baker S."/>
            <person name="Barry K."/>
            <person name="Bills G."/>
            <person name="Bluhm B."/>
            <person name="Cannon C."/>
            <person name="Castanera R."/>
            <person name="Culley D."/>
            <person name="Daum C."/>
            <person name="Ezra D."/>
            <person name="Gonzalez J."/>
            <person name="Henrissat B."/>
            <person name="Kuo A."/>
            <person name="Liang C."/>
            <person name="Lipzen A."/>
            <person name="Lutzoni F."/>
            <person name="Magnuson J."/>
            <person name="Mondo S."/>
            <person name="Nolan M."/>
            <person name="Ohm R."/>
            <person name="Pangilinan J."/>
            <person name="Park H.-J."/>
            <person name="Ramirez L."/>
            <person name="Alfaro M."/>
            <person name="Sun H."/>
            <person name="Tritt A."/>
            <person name="Yoshinaga Y."/>
            <person name="Zwiers L.-H."/>
            <person name="Turgeon B."/>
            <person name="Goodwin S."/>
            <person name="Spatafora J."/>
            <person name="Crous P."/>
            <person name="Grigoriev I."/>
        </authorList>
    </citation>
    <scope>NUCLEOTIDE SEQUENCE</scope>
    <source>
        <strain evidence="5">CBS 480.64</strain>
    </source>
</reference>
<feature type="compositionally biased region" description="Polar residues" evidence="1">
    <location>
        <begin position="130"/>
        <end position="144"/>
    </location>
</feature>
<dbReference type="OrthoDB" id="2556122at2759"/>
<keyword evidence="2" id="KW-0472">Membrane</keyword>
<dbReference type="InterPro" id="IPR045226">
    <property type="entry name" value="Dsc3"/>
</dbReference>
<keyword evidence="6" id="KW-1185">Reference proteome</keyword>
<dbReference type="PANTHER" id="PTHR28049:SF1">
    <property type="entry name" value="DSC E3 UBIQUITIN LIGASE COMPLEX SUBUNIT 3"/>
    <property type="match status" value="1"/>
</dbReference>
<evidence type="ECO:0000259" key="4">
    <source>
        <dbReference type="Pfam" id="PF13373"/>
    </source>
</evidence>